<dbReference type="AlphaFoldDB" id="A0A834NY48"/>
<feature type="region of interest" description="Disordered" evidence="1">
    <location>
        <begin position="186"/>
        <end position="214"/>
    </location>
</feature>
<proteinExistence type="predicted"/>
<reference evidence="2" key="1">
    <citation type="journal article" date="2020" name="G3 (Bethesda)">
        <title>High-Quality Assemblies for Three Invasive Social Wasps from the &lt;i&gt;Vespula&lt;/i&gt; Genus.</title>
        <authorList>
            <person name="Harrop T.W.R."/>
            <person name="Guhlin J."/>
            <person name="McLaughlin G.M."/>
            <person name="Permina E."/>
            <person name="Stockwell P."/>
            <person name="Gilligan J."/>
            <person name="Le Lec M.F."/>
            <person name="Gruber M.A.M."/>
            <person name="Quinn O."/>
            <person name="Lovegrove M."/>
            <person name="Duncan E.J."/>
            <person name="Remnant E.J."/>
            <person name="Van Eeckhoven J."/>
            <person name="Graham B."/>
            <person name="Knapp R.A."/>
            <person name="Langford K.W."/>
            <person name="Kronenberg Z."/>
            <person name="Press M.O."/>
            <person name="Eacker S.M."/>
            <person name="Wilson-Rankin E.E."/>
            <person name="Purcell J."/>
            <person name="Lester P.J."/>
            <person name="Dearden P.K."/>
        </authorList>
    </citation>
    <scope>NUCLEOTIDE SEQUENCE</scope>
    <source>
        <strain evidence="2">Volc-1</strain>
    </source>
</reference>
<organism evidence="2 3">
    <name type="scientific">Vespula pensylvanica</name>
    <name type="common">Western yellow jacket</name>
    <name type="synonym">Wasp</name>
    <dbReference type="NCBI Taxonomy" id="30213"/>
    <lineage>
        <taxon>Eukaryota</taxon>
        <taxon>Metazoa</taxon>
        <taxon>Ecdysozoa</taxon>
        <taxon>Arthropoda</taxon>
        <taxon>Hexapoda</taxon>
        <taxon>Insecta</taxon>
        <taxon>Pterygota</taxon>
        <taxon>Neoptera</taxon>
        <taxon>Endopterygota</taxon>
        <taxon>Hymenoptera</taxon>
        <taxon>Apocrita</taxon>
        <taxon>Aculeata</taxon>
        <taxon>Vespoidea</taxon>
        <taxon>Vespidae</taxon>
        <taxon>Vespinae</taxon>
        <taxon>Vespula</taxon>
    </lineage>
</organism>
<evidence type="ECO:0000313" key="2">
    <source>
        <dbReference type="EMBL" id="KAF7421384.1"/>
    </source>
</evidence>
<name>A0A834NY48_VESPE</name>
<gene>
    <name evidence="2" type="ORF">H0235_009220</name>
</gene>
<comment type="caution">
    <text evidence="2">The sequence shown here is derived from an EMBL/GenBank/DDBJ whole genome shotgun (WGS) entry which is preliminary data.</text>
</comment>
<feature type="region of interest" description="Disordered" evidence="1">
    <location>
        <begin position="99"/>
        <end position="131"/>
    </location>
</feature>
<feature type="compositionally biased region" description="Low complexity" evidence="1">
    <location>
        <begin position="113"/>
        <end position="126"/>
    </location>
</feature>
<protein>
    <submittedName>
        <fullName evidence="2">Uncharacterized protein</fullName>
    </submittedName>
</protein>
<evidence type="ECO:0000256" key="1">
    <source>
        <dbReference type="SAM" id="MobiDB-lite"/>
    </source>
</evidence>
<dbReference type="EMBL" id="JACSDY010000008">
    <property type="protein sequence ID" value="KAF7421384.1"/>
    <property type="molecule type" value="Genomic_DNA"/>
</dbReference>
<accession>A0A834NY48</accession>
<dbReference type="Proteomes" id="UP000600918">
    <property type="component" value="Unassembled WGS sequence"/>
</dbReference>
<evidence type="ECO:0000313" key="3">
    <source>
        <dbReference type="Proteomes" id="UP000600918"/>
    </source>
</evidence>
<keyword evidence="3" id="KW-1185">Reference proteome</keyword>
<sequence>MHPRRLISMDTFVSIRELGRTFGEAGCAVRWQGQGGELSSSTCHILPHPADISLPITDDAGSASAKELFNEILGYENSSIFRFGLLFLYPWSLDIEETGGGGREAEKERKKTSSSSSESLQSAPPSDVSHRISRGVCGSLGMDTRIMGYGYGRLAYTKKPCTRCGRDNNGPKSGSRWNVEIYIEEQGNGEEYAEEEEEEEDRVTSLRDLCSYLS</sequence>
<feature type="compositionally biased region" description="Acidic residues" evidence="1">
    <location>
        <begin position="187"/>
        <end position="201"/>
    </location>
</feature>